<evidence type="ECO:0000256" key="14">
    <source>
        <dbReference type="ARBA" id="ARBA00077279"/>
    </source>
</evidence>
<dbReference type="Proteomes" id="UP000585614">
    <property type="component" value="Unassembled WGS sequence"/>
</dbReference>
<keyword evidence="8 16" id="KW-1133">Transmembrane helix</keyword>
<accession>A0A7J7WAR9</accession>
<gene>
    <name evidence="18" type="ORF">mRhiFer1_016491</name>
</gene>
<feature type="transmembrane region" description="Helical" evidence="16">
    <location>
        <begin position="110"/>
        <end position="134"/>
    </location>
</feature>
<dbReference type="InterPro" id="IPR000008">
    <property type="entry name" value="C2_dom"/>
</dbReference>
<dbReference type="SUPFAM" id="SSF49562">
    <property type="entry name" value="C2 domain (Calcium/lipid-binding domain, CaLB)"/>
    <property type="match status" value="2"/>
</dbReference>
<dbReference type="AlphaFoldDB" id="A0A7J7WAR9"/>
<feature type="compositionally biased region" description="Polar residues" evidence="15">
    <location>
        <begin position="64"/>
        <end position="73"/>
    </location>
</feature>
<reference evidence="18 19" key="1">
    <citation type="journal article" date="2020" name="Nature">
        <title>Six reference-quality genomes reveal evolution of bat adaptations.</title>
        <authorList>
            <person name="Jebb D."/>
            <person name="Huang Z."/>
            <person name="Pippel M."/>
            <person name="Hughes G.M."/>
            <person name="Lavrichenko K."/>
            <person name="Devanna P."/>
            <person name="Winkler S."/>
            <person name="Jermiin L.S."/>
            <person name="Skirmuntt E.C."/>
            <person name="Katzourakis A."/>
            <person name="Burkitt-Gray L."/>
            <person name="Ray D.A."/>
            <person name="Sullivan K.A.M."/>
            <person name="Roscito J.G."/>
            <person name="Kirilenko B.M."/>
            <person name="Davalos L.M."/>
            <person name="Corthals A.P."/>
            <person name="Power M.L."/>
            <person name="Jones G."/>
            <person name="Ransome R.D."/>
            <person name="Dechmann D.K.N."/>
            <person name="Locatelli A.G."/>
            <person name="Puechmaille S.J."/>
            <person name="Fedrigo O."/>
            <person name="Jarvis E.D."/>
            <person name="Hiller M."/>
            <person name="Vernes S.C."/>
            <person name="Myers E.W."/>
            <person name="Teeling E.C."/>
        </authorList>
    </citation>
    <scope>NUCLEOTIDE SEQUENCE [LARGE SCALE GENOMIC DNA]</scope>
    <source>
        <strain evidence="18">MRhiFer1</strain>
        <tissue evidence="18">Lung</tissue>
    </source>
</reference>
<sequence>MGDGMNGLTQAGTPLNGRRASKDAVGLGAGHRRPETWDMGLYEVWMQDAEGAWVPEEGLEAGQATESGVSQQGGKMGRPTDPDSTPAPVGTTAEAGLIPDLMARIPWPRWALITVAAAAGVLVVSCLLCVLCCCCRRHRRKKPRDKVAVGLGSARSSTTTHLVQPEVGNVEPPPQQWGRLQLSLQYDSGSQQIRVGLKQAVDLRARGPGDTADPYASVSLSTQPRHRHETKAHRGTLNPVFDETCCFHVPPAELPQTTLQVRLLDSRCFSQHEPLGELSLPLGAIDLRHVLELWHQLGPPGTTEAEQTGELCFSLQYVPGSGRLTVVVLEARGLSSGLAEPYVKVQLMLNQRKWKRRKTSARKSTASPYFNEAFTFLVPFSQIQSVDLVLAVWARGLRLRAEPVGKLVLGARASGQPLQHWADMLAHARRPVTQWHRLRPPREVDRALALQPRLHLPLPGS</sequence>
<dbReference type="GO" id="GO:0030276">
    <property type="term" value="F:clathrin binding"/>
    <property type="evidence" value="ECO:0007669"/>
    <property type="project" value="TreeGrafter"/>
</dbReference>
<keyword evidence="4" id="KW-1003">Cell membrane</keyword>
<dbReference type="GO" id="GO:0001786">
    <property type="term" value="F:phosphatidylserine binding"/>
    <property type="evidence" value="ECO:0007669"/>
    <property type="project" value="TreeGrafter"/>
</dbReference>
<dbReference type="SMART" id="SM00239">
    <property type="entry name" value="C2"/>
    <property type="match status" value="2"/>
</dbReference>
<dbReference type="GO" id="GO:0000149">
    <property type="term" value="F:SNARE binding"/>
    <property type="evidence" value="ECO:0007669"/>
    <property type="project" value="TreeGrafter"/>
</dbReference>
<protein>
    <recommendedName>
        <fullName evidence="13">Synaptotagmin-8</fullName>
    </recommendedName>
    <alternativeName>
        <fullName evidence="14">Synaptotagmin VIII</fullName>
    </alternativeName>
</protein>
<comment type="function">
    <text evidence="11">Involved in the trafficking and exocytosis of secretory vesicles in non-neuronal tissues. Mediates Ca(2+)-regulation of exocytosis acrosomal reaction in sperm. May mediate Ca(2+)-regulation of exocytosis in insulin secreted cells.</text>
</comment>
<dbReference type="GO" id="GO:0048791">
    <property type="term" value="P:calcium ion-regulated exocytosis of neurotransmitter"/>
    <property type="evidence" value="ECO:0007669"/>
    <property type="project" value="TreeGrafter"/>
</dbReference>
<keyword evidence="10" id="KW-0968">Cytoplasmic vesicle</keyword>
<evidence type="ECO:0000256" key="10">
    <source>
        <dbReference type="ARBA" id="ARBA00023329"/>
    </source>
</evidence>
<proteinExistence type="inferred from homology"/>
<dbReference type="PANTHER" id="PTHR10024">
    <property type="entry name" value="SYNAPTOTAGMIN"/>
    <property type="match status" value="1"/>
</dbReference>
<comment type="subunit">
    <text evidence="12">Homodimer or homooligomer. Homodimerization and homooligomerization do not depend on Ca(2+). Interacts with SYNCRIP isoform 2 C-terminus. Binds inositol 1,3,4,5-tetrakisphosphate (IP4). Binds to AP2 in a Ca(2+)-independent manner. Interacts with STX1A, STX1B and STX2; the interaction is Ca(2+)-dependent.</text>
</comment>
<dbReference type="Pfam" id="PF00168">
    <property type="entry name" value="C2"/>
    <property type="match status" value="2"/>
</dbReference>
<keyword evidence="9 16" id="KW-0472">Membrane</keyword>
<feature type="region of interest" description="Disordered" evidence="15">
    <location>
        <begin position="62"/>
        <end position="92"/>
    </location>
</feature>
<organism evidence="18 19">
    <name type="scientific">Rhinolophus ferrumequinum</name>
    <name type="common">Greater horseshoe bat</name>
    <dbReference type="NCBI Taxonomy" id="59479"/>
    <lineage>
        <taxon>Eukaryota</taxon>
        <taxon>Metazoa</taxon>
        <taxon>Chordata</taxon>
        <taxon>Craniata</taxon>
        <taxon>Vertebrata</taxon>
        <taxon>Euteleostomi</taxon>
        <taxon>Mammalia</taxon>
        <taxon>Eutheria</taxon>
        <taxon>Laurasiatheria</taxon>
        <taxon>Chiroptera</taxon>
        <taxon>Yinpterochiroptera</taxon>
        <taxon>Rhinolophoidea</taxon>
        <taxon>Rhinolophidae</taxon>
        <taxon>Rhinolophinae</taxon>
        <taxon>Rhinolophus</taxon>
    </lineage>
</organism>
<dbReference type="Gene3D" id="2.60.40.150">
    <property type="entry name" value="C2 domain"/>
    <property type="match status" value="2"/>
</dbReference>
<dbReference type="InterPro" id="IPR001565">
    <property type="entry name" value="Synaptotagmin"/>
</dbReference>
<evidence type="ECO:0000256" key="16">
    <source>
        <dbReference type="SAM" id="Phobius"/>
    </source>
</evidence>
<evidence type="ECO:0000259" key="17">
    <source>
        <dbReference type="PROSITE" id="PS50004"/>
    </source>
</evidence>
<dbReference type="PRINTS" id="PR00399">
    <property type="entry name" value="SYNAPTOTAGMN"/>
</dbReference>
<evidence type="ECO:0000256" key="3">
    <source>
        <dbReference type="ARBA" id="ARBA00006996"/>
    </source>
</evidence>
<feature type="domain" description="C2" evidence="17">
    <location>
        <begin position="307"/>
        <end position="436"/>
    </location>
</feature>
<feature type="region of interest" description="Disordered" evidence="15">
    <location>
        <begin position="206"/>
        <end position="232"/>
    </location>
</feature>
<evidence type="ECO:0000256" key="12">
    <source>
        <dbReference type="ARBA" id="ARBA00064719"/>
    </source>
</evidence>
<evidence type="ECO:0000256" key="7">
    <source>
        <dbReference type="ARBA" id="ARBA00022968"/>
    </source>
</evidence>
<name>A0A7J7WAR9_RHIFE</name>
<comment type="caution">
    <text evidence="18">The sequence shown here is derived from an EMBL/GenBank/DDBJ whole genome shotgun (WGS) entry which is preliminary data.</text>
</comment>
<keyword evidence="6" id="KW-0677">Repeat</keyword>
<evidence type="ECO:0000313" key="18">
    <source>
        <dbReference type="EMBL" id="KAF6334413.1"/>
    </source>
</evidence>
<evidence type="ECO:0000256" key="1">
    <source>
        <dbReference type="ARBA" id="ARBA00004218"/>
    </source>
</evidence>
<evidence type="ECO:0000256" key="11">
    <source>
        <dbReference type="ARBA" id="ARBA00056580"/>
    </source>
</evidence>
<dbReference type="GO" id="GO:0030424">
    <property type="term" value="C:axon"/>
    <property type="evidence" value="ECO:0007669"/>
    <property type="project" value="TreeGrafter"/>
</dbReference>
<feature type="domain" description="C2" evidence="17">
    <location>
        <begin position="176"/>
        <end position="295"/>
    </location>
</feature>
<dbReference type="InterPro" id="IPR035892">
    <property type="entry name" value="C2_domain_sf"/>
</dbReference>
<evidence type="ECO:0000256" key="2">
    <source>
        <dbReference type="ARBA" id="ARBA00004361"/>
    </source>
</evidence>
<evidence type="ECO:0000256" key="5">
    <source>
        <dbReference type="ARBA" id="ARBA00022692"/>
    </source>
</evidence>
<dbReference type="FunFam" id="2.60.40.150:FF:000182">
    <property type="entry name" value="Synaptotagmin 8"/>
    <property type="match status" value="1"/>
</dbReference>
<keyword evidence="7" id="KW-0735">Signal-anchor</keyword>
<comment type="similarity">
    <text evidence="3">Belongs to the synaptotagmin family.</text>
</comment>
<dbReference type="GO" id="GO:0030672">
    <property type="term" value="C:synaptic vesicle membrane"/>
    <property type="evidence" value="ECO:0007669"/>
    <property type="project" value="TreeGrafter"/>
</dbReference>
<evidence type="ECO:0000256" key="8">
    <source>
        <dbReference type="ARBA" id="ARBA00022989"/>
    </source>
</evidence>
<evidence type="ECO:0000256" key="4">
    <source>
        <dbReference type="ARBA" id="ARBA00022475"/>
    </source>
</evidence>
<keyword evidence="5 16" id="KW-0812">Transmembrane</keyword>
<comment type="subcellular location">
    <subcellularLocation>
        <location evidence="2">Cell membrane</location>
        <topology evidence="2">Single-pass type III membrane protein</topology>
    </subcellularLocation>
    <subcellularLocation>
        <location evidence="1">Cytoplasmic vesicle</location>
        <location evidence="1">Secretory vesicle</location>
        <location evidence="1">Acrosome</location>
    </subcellularLocation>
</comment>
<dbReference type="GO" id="GO:0005544">
    <property type="term" value="F:calcium-dependent phospholipid binding"/>
    <property type="evidence" value="ECO:0007669"/>
    <property type="project" value="TreeGrafter"/>
</dbReference>
<feature type="region of interest" description="Disordered" evidence="15">
    <location>
        <begin position="1"/>
        <end position="30"/>
    </location>
</feature>
<evidence type="ECO:0000256" key="6">
    <source>
        <dbReference type="ARBA" id="ARBA00022737"/>
    </source>
</evidence>
<dbReference type="GO" id="GO:0001669">
    <property type="term" value="C:acrosomal vesicle"/>
    <property type="evidence" value="ECO:0007669"/>
    <property type="project" value="UniProtKB-SubCell"/>
</dbReference>
<dbReference type="GO" id="GO:0005886">
    <property type="term" value="C:plasma membrane"/>
    <property type="evidence" value="ECO:0007669"/>
    <property type="project" value="UniProtKB-SubCell"/>
</dbReference>
<evidence type="ECO:0000256" key="15">
    <source>
        <dbReference type="SAM" id="MobiDB-lite"/>
    </source>
</evidence>
<dbReference type="PROSITE" id="PS50004">
    <property type="entry name" value="C2"/>
    <property type="match status" value="2"/>
</dbReference>
<dbReference type="GO" id="GO:0005509">
    <property type="term" value="F:calcium ion binding"/>
    <property type="evidence" value="ECO:0007669"/>
    <property type="project" value="TreeGrafter"/>
</dbReference>
<dbReference type="EMBL" id="JACAGC010000011">
    <property type="protein sequence ID" value="KAF6334413.1"/>
    <property type="molecule type" value="Genomic_DNA"/>
</dbReference>
<evidence type="ECO:0000256" key="13">
    <source>
        <dbReference type="ARBA" id="ARBA00067958"/>
    </source>
</evidence>
<evidence type="ECO:0000256" key="9">
    <source>
        <dbReference type="ARBA" id="ARBA00023136"/>
    </source>
</evidence>
<dbReference type="GO" id="GO:0031045">
    <property type="term" value="C:dense core granule"/>
    <property type="evidence" value="ECO:0007669"/>
    <property type="project" value="TreeGrafter"/>
</dbReference>
<dbReference type="GO" id="GO:0048488">
    <property type="term" value="P:synaptic vesicle endocytosis"/>
    <property type="evidence" value="ECO:0007669"/>
    <property type="project" value="TreeGrafter"/>
</dbReference>
<dbReference type="FunFam" id="2.60.40.150:FF:000176">
    <property type="entry name" value="Synaptotagmin 8"/>
    <property type="match status" value="1"/>
</dbReference>
<dbReference type="PANTHER" id="PTHR10024:SF249">
    <property type="entry name" value="SYNAPTOTAGMIN-8"/>
    <property type="match status" value="1"/>
</dbReference>
<evidence type="ECO:0000313" key="19">
    <source>
        <dbReference type="Proteomes" id="UP000585614"/>
    </source>
</evidence>